<protein>
    <recommendedName>
        <fullName evidence="3">Heme-binding protein</fullName>
    </recommendedName>
</protein>
<evidence type="ECO:0000313" key="1">
    <source>
        <dbReference type="EMBL" id="CAJ1951228.1"/>
    </source>
</evidence>
<dbReference type="PANTHER" id="PTHR34309">
    <property type="entry name" value="SLR1406 PROTEIN"/>
    <property type="match status" value="1"/>
</dbReference>
<accession>A0AAD2PUL7</accession>
<name>A0AAD2PUL7_9STRA</name>
<gene>
    <name evidence="1" type="ORF">CYCCA115_LOCUS12969</name>
</gene>
<dbReference type="Gene3D" id="3.30.450.150">
    <property type="entry name" value="Haem-degrading domain"/>
    <property type="match status" value="1"/>
</dbReference>
<evidence type="ECO:0008006" key="3">
    <source>
        <dbReference type="Google" id="ProtNLM"/>
    </source>
</evidence>
<dbReference type="Pfam" id="PF03928">
    <property type="entry name" value="HbpS-like"/>
    <property type="match status" value="1"/>
</dbReference>
<dbReference type="PANTHER" id="PTHR34309:SF10">
    <property type="entry name" value="SLR1406 PROTEIN"/>
    <property type="match status" value="1"/>
</dbReference>
<organism evidence="1 2">
    <name type="scientific">Cylindrotheca closterium</name>
    <dbReference type="NCBI Taxonomy" id="2856"/>
    <lineage>
        <taxon>Eukaryota</taxon>
        <taxon>Sar</taxon>
        <taxon>Stramenopiles</taxon>
        <taxon>Ochrophyta</taxon>
        <taxon>Bacillariophyta</taxon>
        <taxon>Bacillariophyceae</taxon>
        <taxon>Bacillariophycidae</taxon>
        <taxon>Bacillariales</taxon>
        <taxon>Bacillariaceae</taxon>
        <taxon>Cylindrotheca</taxon>
    </lineage>
</organism>
<keyword evidence="2" id="KW-1185">Reference proteome</keyword>
<evidence type="ECO:0000313" key="2">
    <source>
        <dbReference type="Proteomes" id="UP001295423"/>
    </source>
</evidence>
<dbReference type="InterPro" id="IPR052517">
    <property type="entry name" value="GlcG_carb_metab_protein"/>
</dbReference>
<dbReference type="InterPro" id="IPR005624">
    <property type="entry name" value="PduO/GlcC-like"/>
</dbReference>
<comment type="caution">
    <text evidence="1">The sequence shown here is derived from an EMBL/GenBank/DDBJ whole genome shotgun (WGS) entry which is preliminary data.</text>
</comment>
<dbReference type="InterPro" id="IPR038084">
    <property type="entry name" value="PduO/GlcC-like_sf"/>
</dbReference>
<reference evidence="1" key="1">
    <citation type="submission" date="2023-08" db="EMBL/GenBank/DDBJ databases">
        <authorList>
            <person name="Audoor S."/>
            <person name="Bilcke G."/>
        </authorList>
    </citation>
    <scope>NUCLEOTIDE SEQUENCE</scope>
</reference>
<proteinExistence type="predicted"/>
<dbReference type="SUPFAM" id="SSF143744">
    <property type="entry name" value="GlcG-like"/>
    <property type="match status" value="1"/>
</dbReference>
<dbReference type="AlphaFoldDB" id="A0AAD2PUL7"/>
<sequence>MSGILRTSASLSLNAADTIANASIKAVSNLKTHKPMAVTVLDAAGGVLVQKRMDGCPDGAYIKFSYAKARTCIHLQTSSRVFREKYTSGGEAPKFTQAASMVSIMEGELVPVAGGVLVVAEDGSAVGSVGVSGAAADEDEYLAWAGVQALKEEGGLGTVPENHCCTTLK</sequence>
<dbReference type="Proteomes" id="UP001295423">
    <property type="component" value="Unassembled WGS sequence"/>
</dbReference>
<dbReference type="EMBL" id="CAKOGP040001781">
    <property type="protein sequence ID" value="CAJ1951228.1"/>
    <property type="molecule type" value="Genomic_DNA"/>
</dbReference>